<gene>
    <name evidence="1" type="ORF">NUW54_g12482</name>
</gene>
<proteinExistence type="predicted"/>
<dbReference type="EMBL" id="JANSHE010005330">
    <property type="protein sequence ID" value="KAJ2971548.1"/>
    <property type="molecule type" value="Genomic_DNA"/>
</dbReference>
<organism evidence="1 2">
    <name type="scientific">Trametes sanguinea</name>
    <dbReference type="NCBI Taxonomy" id="158606"/>
    <lineage>
        <taxon>Eukaryota</taxon>
        <taxon>Fungi</taxon>
        <taxon>Dikarya</taxon>
        <taxon>Basidiomycota</taxon>
        <taxon>Agaricomycotina</taxon>
        <taxon>Agaricomycetes</taxon>
        <taxon>Polyporales</taxon>
        <taxon>Polyporaceae</taxon>
        <taxon>Trametes</taxon>
    </lineage>
</organism>
<keyword evidence="2" id="KW-1185">Reference proteome</keyword>
<comment type="caution">
    <text evidence="1">The sequence shown here is derived from an EMBL/GenBank/DDBJ whole genome shotgun (WGS) entry which is preliminary data.</text>
</comment>
<evidence type="ECO:0000313" key="2">
    <source>
        <dbReference type="Proteomes" id="UP001144978"/>
    </source>
</evidence>
<accession>A0ACC1MXR4</accession>
<sequence length="211" mass="23817">MQPRCILVASAHRSTFGLGCNPLTEAPLGSDGKQYCRRRTGEALLPQNVKKTVKHGGGKVAIWGCLTWYGPGRLYRIDGNLNAAQYVKILDDALYGTLSDYGLPISSIIFQQDNDPKHKSKTAEAFFEAHNIKKLPWAASSPDMNIIKNAWAYLDRKVRERYPLPTNPDQLWAALEEEWRKLDLGYVQRLYESMPGRVADLIDAEGLWTDH</sequence>
<reference evidence="1" key="1">
    <citation type="submission" date="2022-08" db="EMBL/GenBank/DDBJ databases">
        <title>Genome Sequence of Pycnoporus sanguineus.</title>
        <authorList>
            <person name="Buettner E."/>
        </authorList>
    </citation>
    <scope>NUCLEOTIDE SEQUENCE</scope>
    <source>
        <strain evidence="1">CG-C14</strain>
    </source>
</reference>
<name>A0ACC1MXR4_9APHY</name>
<protein>
    <submittedName>
        <fullName evidence="1">Uncharacterized protein</fullName>
    </submittedName>
</protein>
<evidence type="ECO:0000313" key="1">
    <source>
        <dbReference type="EMBL" id="KAJ2971548.1"/>
    </source>
</evidence>
<dbReference type="Proteomes" id="UP001144978">
    <property type="component" value="Unassembled WGS sequence"/>
</dbReference>